<evidence type="ECO:0000256" key="1">
    <source>
        <dbReference type="SAM" id="MobiDB-lite"/>
    </source>
</evidence>
<reference evidence="2" key="1">
    <citation type="submission" date="2018-04" db="EMBL/GenBank/DDBJ databases">
        <title>WGS assembly of Panicum hallii.</title>
        <authorList>
            <person name="Lovell J."/>
            <person name="Jenkins J."/>
            <person name="Lowry D."/>
            <person name="Mamidi S."/>
            <person name="Sreedasyam A."/>
            <person name="Weng X."/>
            <person name="Barry K."/>
            <person name="Bonette J."/>
            <person name="Campitelli B."/>
            <person name="Daum C."/>
            <person name="Gordon S."/>
            <person name="Gould B."/>
            <person name="Lipzen A."/>
            <person name="Macqueen A."/>
            <person name="Palacio-Mejia J."/>
            <person name="Plott C."/>
            <person name="Shakirov E."/>
            <person name="Shu S."/>
            <person name="Yoshinaga Y."/>
            <person name="Zane M."/>
            <person name="Rokhsar D."/>
            <person name="Grimwood J."/>
            <person name="Schmutz J."/>
            <person name="Juenger T."/>
        </authorList>
    </citation>
    <scope>NUCLEOTIDE SEQUENCE [LARGE SCALE GENOMIC DNA]</scope>
    <source>
        <strain evidence="2">FIL2</strain>
    </source>
</reference>
<evidence type="ECO:0000313" key="2">
    <source>
        <dbReference type="EMBL" id="PVH62970.1"/>
    </source>
</evidence>
<dbReference type="AlphaFoldDB" id="A0A2T8KLC5"/>
<name>A0A2T8KLC5_9POAL</name>
<protein>
    <submittedName>
        <fullName evidence="2">Uncharacterized protein</fullName>
    </submittedName>
</protein>
<sequence>MFYSTAASNHYADSLSPPPRSAARPLSTACAPNARAPGRPHPPACADAPAVPRRTGASWSTPGRTPTDRGRSTPSCWRAAPARALPRPPVRTATRRLSRSLAASRRPR</sequence>
<accession>A0A2T8KLC5</accession>
<dbReference type="Proteomes" id="UP000243499">
    <property type="component" value="Chromosome 3"/>
</dbReference>
<dbReference type="EMBL" id="CM008048">
    <property type="protein sequence ID" value="PVH62970.1"/>
    <property type="molecule type" value="Genomic_DNA"/>
</dbReference>
<feature type="region of interest" description="Disordered" evidence="1">
    <location>
        <begin position="1"/>
        <end position="108"/>
    </location>
</feature>
<organism evidence="2">
    <name type="scientific">Panicum hallii</name>
    <dbReference type="NCBI Taxonomy" id="206008"/>
    <lineage>
        <taxon>Eukaryota</taxon>
        <taxon>Viridiplantae</taxon>
        <taxon>Streptophyta</taxon>
        <taxon>Embryophyta</taxon>
        <taxon>Tracheophyta</taxon>
        <taxon>Spermatophyta</taxon>
        <taxon>Magnoliopsida</taxon>
        <taxon>Liliopsida</taxon>
        <taxon>Poales</taxon>
        <taxon>Poaceae</taxon>
        <taxon>PACMAD clade</taxon>
        <taxon>Panicoideae</taxon>
        <taxon>Panicodae</taxon>
        <taxon>Paniceae</taxon>
        <taxon>Panicinae</taxon>
        <taxon>Panicum</taxon>
        <taxon>Panicum sect. Panicum</taxon>
    </lineage>
</organism>
<proteinExistence type="predicted"/>
<feature type="compositionally biased region" description="Low complexity" evidence="1">
    <location>
        <begin position="99"/>
        <end position="108"/>
    </location>
</feature>
<dbReference type="Gramene" id="PVH62970">
    <property type="protein sequence ID" value="PVH62970"/>
    <property type="gene ID" value="PAHAL_3G441600"/>
</dbReference>
<gene>
    <name evidence="2" type="ORF">PAHAL_3G441600</name>
</gene>